<evidence type="ECO:0000256" key="7">
    <source>
        <dbReference type="ARBA" id="ARBA00020998"/>
    </source>
</evidence>
<evidence type="ECO:0000256" key="6">
    <source>
        <dbReference type="ARBA" id="ARBA00011946"/>
    </source>
</evidence>
<dbReference type="UniPathway" id="UPA00031">
    <property type="reaction ID" value="UER00006"/>
</dbReference>
<dbReference type="KEGG" id="psa:PST_1045"/>
<keyword evidence="10 16" id="KW-0328">Glycosyltransferase</keyword>
<evidence type="ECO:0000256" key="8">
    <source>
        <dbReference type="ARBA" id="ARBA00022490"/>
    </source>
</evidence>
<dbReference type="SUPFAM" id="SSF53850">
    <property type="entry name" value="Periplasmic binding protein-like II"/>
    <property type="match status" value="1"/>
</dbReference>
<comment type="function">
    <text evidence="15 16">Catalyzes the condensation of ATP and 5-phosphoribose 1-diphosphate to form N'-(5'-phosphoribosyl)-ATP (PR-ATP). Has a crucial role in the pathway because the rate of histidine biosynthesis seems to be controlled primarily by regulation of HisG enzymatic activity.</text>
</comment>
<evidence type="ECO:0000259" key="17">
    <source>
        <dbReference type="Pfam" id="PF01634"/>
    </source>
</evidence>
<dbReference type="EC" id="2.4.2.17" evidence="6 16"/>
<keyword evidence="9 16" id="KW-0028">Amino-acid biosynthesis</keyword>
<evidence type="ECO:0000256" key="16">
    <source>
        <dbReference type="HAMAP-Rule" id="MF_01018"/>
    </source>
</evidence>
<dbReference type="eggNOG" id="COG0040">
    <property type="taxonomic scope" value="Bacteria"/>
</dbReference>
<keyword evidence="13 16" id="KW-0067">ATP-binding</keyword>
<comment type="catalytic activity">
    <reaction evidence="1 16">
        <text>1-(5-phospho-beta-D-ribosyl)-ATP + diphosphate = 5-phospho-alpha-D-ribose 1-diphosphate + ATP</text>
        <dbReference type="Rhea" id="RHEA:18473"/>
        <dbReference type="ChEBI" id="CHEBI:30616"/>
        <dbReference type="ChEBI" id="CHEBI:33019"/>
        <dbReference type="ChEBI" id="CHEBI:58017"/>
        <dbReference type="ChEBI" id="CHEBI:73183"/>
        <dbReference type="EC" id="2.4.2.17"/>
    </reaction>
</comment>
<dbReference type="GO" id="GO:0003879">
    <property type="term" value="F:ATP phosphoribosyltransferase activity"/>
    <property type="evidence" value="ECO:0007669"/>
    <property type="project" value="UniProtKB-UniRule"/>
</dbReference>
<keyword evidence="19" id="KW-1185">Reference proteome</keyword>
<dbReference type="InterPro" id="IPR024893">
    <property type="entry name" value="ATP_PRibTrfase_HisG_short"/>
</dbReference>
<dbReference type="NCBIfam" id="TIGR00070">
    <property type="entry name" value="hisG"/>
    <property type="match status" value="1"/>
</dbReference>
<dbReference type="Gene3D" id="3.40.190.10">
    <property type="entry name" value="Periplasmic binding protein-like II"/>
    <property type="match status" value="2"/>
</dbReference>
<comment type="domain">
    <text evidence="16">Lacks the C-terminal regulatory region which is replaced by HisZ.</text>
</comment>
<reference evidence="18 19" key="1">
    <citation type="journal article" date="2008" name="Proc. Natl. Acad. Sci. U.S.A.">
        <title>Nitrogen fixation island and rhizosphere competence traits in the genome of root-associated Pseudomonas stutzeri A1501.</title>
        <authorList>
            <person name="Yan Y."/>
            <person name="Yang J."/>
            <person name="Dou Y."/>
            <person name="Chen M."/>
            <person name="Ping S."/>
            <person name="Peng J."/>
            <person name="Lu W."/>
            <person name="Zhang W."/>
            <person name="Yao Z."/>
            <person name="Li H."/>
            <person name="Liu W."/>
            <person name="He S."/>
            <person name="Geng L."/>
            <person name="Zhang X."/>
            <person name="Yang F."/>
            <person name="Yu H."/>
            <person name="Zhan Y."/>
            <person name="Li D."/>
            <person name="Lin Z."/>
            <person name="Wang Y."/>
            <person name="Elmerich C."/>
            <person name="Lin M."/>
            <person name="Jin Q."/>
        </authorList>
    </citation>
    <scope>NUCLEOTIDE SEQUENCE [LARGE SCALE GENOMIC DNA]</scope>
    <source>
        <strain evidence="18 19">A1501</strain>
    </source>
</reference>
<dbReference type="CDD" id="cd13595">
    <property type="entry name" value="PBP2_HisGs"/>
    <property type="match status" value="1"/>
</dbReference>
<dbReference type="FunFam" id="3.40.190.10:FF:000022">
    <property type="entry name" value="ATP phosphoribosyltransferase"/>
    <property type="match status" value="1"/>
</dbReference>
<comment type="pathway">
    <text evidence="3 16">Amino-acid biosynthesis; L-histidine biosynthesis; L-histidine from 5-phospho-alpha-D-ribose 1-diphosphate: step 1/9.</text>
</comment>
<keyword evidence="14 16" id="KW-0368">Histidine biosynthesis</keyword>
<evidence type="ECO:0000256" key="4">
    <source>
        <dbReference type="ARBA" id="ARBA00009489"/>
    </source>
</evidence>
<dbReference type="InterPro" id="IPR013820">
    <property type="entry name" value="ATP_PRibTrfase_cat"/>
</dbReference>
<dbReference type="AlphaFoldDB" id="A4VIE1"/>
<evidence type="ECO:0000313" key="19">
    <source>
        <dbReference type="Proteomes" id="UP000000233"/>
    </source>
</evidence>
<proteinExistence type="inferred from homology"/>
<dbReference type="HOGENOM" id="CLU_038115_2_0_6"/>
<evidence type="ECO:0000256" key="13">
    <source>
        <dbReference type="ARBA" id="ARBA00022840"/>
    </source>
</evidence>
<accession>A4VIE1</accession>
<comment type="subunit">
    <text evidence="5 16">Heteromultimer composed of HisG and HisZ subunits.</text>
</comment>
<comment type="subcellular location">
    <subcellularLocation>
        <location evidence="2 16">Cytoplasm</location>
    </subcellularLocation>
</comment>
<sequence>MAVTLVGHCALHDSVRKNAVGHLVVPSRLAVAVQGKRSMLTIALSKGRILDDTLPLLAAAGIVPTENPDKSRKLIIPTTQDDVRLLIVRATDVPTYVEHGAADLGVAGKDVLMEYGGQGLYEPLDLKIANCKLMTAGKVGAPEPKGRLRVATKFVNVAKRYYAEHGRQVDIIKLYGSMELAPLVGLADKIIDVVDTGNTLRANGLEPQELIATISSRLIVNKASMKMQHARIQALIDTLHAAVEQHQH</sequence>
<dbReference type="Pfam" id="PF01634">
    <property type="entry name" value="HisG"/>
    <property type="match status" value="1"/>
</dbReference>
<keyword evidence="12 16" id="KW-0547">Nucleotide-binding</keyword>
<keyword evidence="11 16" id="KW-0808">Transferase</keyword>
<dbReference type="HAMAP" id="MF_01018">
    <property type="entry name" value="HisG_Short"/>
    <property type="match status" value="1"/>
</dbReference>
<evidence type="ECO:0000256" key="1">
    <source>
        <dbReference type="ARBA" id="ARBA00000915"/>
    </source>
</evidence>
<evidence type="ECO:0000256" key="9">
    <source>
        <dbReference type="ARBA" id="ARBA00022605"/>
    </source>
</evidence>
<evidence type="ECO:0000313" key="18">
    <source>
        <dbReference type="EMBL" id="ABP78742.1"/>
    </source>
</evidence>
<dbReference type="PANTHER" id="PTHR21403:SF8">
    <property type="entry name" value="ATP PHOSPHORIBOSYLTRANSFERASE"/>
    <property type="match status" value="1"/>
</dbReference>
<evidence type="ECO:0000256" key="3">
    <source>
        <dbReference type="ARBA" id="ARBA00004667"/>
    </source>
</evidence>
<dbReference type="InterPro" id="IPR001348">
    <property type="entry name" value="ATP_PRibTrfase_HisG"/>
</dbReference>
<dbReference type="GO" id="GO:0000105">
    <property type="term" value="P:L-histidine biosynthetic process"/>
    <property type="evidence" value="ECO:0007669"/>
    <property type="project" value="UniProtKB-UniRule"/>
</dbReference>
<evidence type="ECO:0000256" key="12">
    <source>
        <dbReference type="ARBA" id="ARBA00022741"/>
    </source>
</evidence>
<evidence type="ECO:0000256" key="14">
    <source>
        <dbReference type="ARBA" id="ARBA00023102"/>
    </source>
</evidence>
<name>A4VIE1_STUS1</name>
<dbReference type="Proteomes" id="UP000000233">
    <property type="component" value="Chromosome"/>
</dbReference>
<evidence type="ECO:0000256" key="5">
    <source>
        <dbReference type="ARBA" id="ARBA00011496"/>
    </source>
</evidence>
<comment type="similarity">
    <text evidence="4 16">Belongs to the ATP phosphoribosyltransferase family. Short subfamily.</text>
</comment>
<keyword evidence="8 16" id="KW-0963">Cytoplasm</keyword>
<feature type="domain" description="ATP phosphoribosyltransferase catalytic" evidence="17">
    <location>
        <begin position="89"/>
        <end position="240"/>
    </location>
</feature>
<protein>
    <recommendedName>
        <fullName evidence="7 16">ATP phosphoribosyltransferase</fullName>
        <shortName evidence="16">ATP-PRT</shortName>
        <shortName evidence="16">ATP-PRTase</shortName>
        <ecNumber evidence="6 16">2.4.2.17</ecNumber>
    </recommendedName>
</protein>
<evidence type="ECO:0000256" key="11">
    <source>
        <dbReference type="ARBA" id="ARBA00022679"/>
    </source>
</evidence>
<evidence type="ECO:0000256" key="2">
    <source>
        <dbReference type="ARBA" id="ARBA00004496"/>
    </source>
</evidence>
<dbReference type="PROSITE" id="PS01316">
    <property type="entry name" value="ATP_P_PHORIBOSYLTR"/>
    <property type="match status" value="1"/>
</dbReference>
<evidence type="ECO:0000256" key="10">
    <source>
        <dbReference type="ARBA" id="ARBA00022676"/>
    </source>
</evidence>
<dbReference type="GO" id="GO:0005737">
    <property type="term" value="C:cytoplasm"/>
    <property type="evidence" value="ECO:0007669"/>
    <property type="project" value="UniProtKB-SubCell"/>
</dbReference>
<dbReference type="InterPro" id="IPR018198">
    <property type="entry name" value="ATP_PRibTrfase_CS"/>
</dbReference>
<evidence type="ECO:0000256" key="15">
    <source>
        <dbReference type="ARBA" id="ARBA00024861"/>
    </source>
</evidence>
<dbReference type="PANTHER" id="PTHR21403">
    <property type="entry name" value="ATP PHOSPHORIBOSYLTRANSFERASE ATP-PRTASE"/>
    <property type="match status" value="1"/>
</dbReference>
<dbReference type="EMBL" id="CP000304">
    <property type="protein sequence ID" value="ABP78742.1"/>
    <property type="molecule type" value="Genomic_DNA"/>
</dbReference>
<gene>
    <name evidence="16 18" type="primary">hisG</name>
    <name evidence="18" type="ordered locus">PST_1045</name>
</gene>
<organism evidence="18 19">
    <name type="scientific">Stutzerimonas stutzeri (strain A1501)</name>
    <name type="common">Pseudomonas stutzeri</name>
    <dbReference type="NCBI Taxonomy" id="379731"/>
    <lineage>
        <taxon>Bacteria</taxon>
        <taxon>Pseudomonadati</taxon>
        <taxon>Pseudomonadota</taxon>
        <taxon>Gammaproteobacteria</taxon>
        <taxon>Pseudomonadales</taxon>
        <taxon>Pseudomonadaceae</taxon>
        <taxon>Stutzerimonas</taxon>
    </lineage>
</organism>
<dbReference type="FunFam" id="3.40.190.10:FF:000011">
    <property type="entry name" value="ATP phosphoribosyltransferase"/>
    <property type="match status" value="1"/>
</dbReference>
<dbReference type="GO" id="GO:0005524">
    <property type="term" value="F:ATP binding"/>
    <property type="evidence" value="ECO:0007669"/>
    <property type="project" value="UniProtKB-KW"/>
</dbReference>